<dbReference type="InterPro" id="IPR011049">
    <property type="entry name" value="Serralysin-like_metalloprot_C"/>
</dbReference>
<feature type="non-terminal residue" evidence="2">
    <location>
        <position position="1"/>
    </location>
</feature>
<dbReference type="AlphaFoldDB" id="A0A7Z0TAX7"/>
<dbReference type="Proteomes" id="UP000526184">
    <property type="component" value="Unassembled WGS sequence"/>
</dbReference>
<dbReference type="PANTHER" id="PTHR24637">
    <property type="entry name" value="COLLAGEN"/>
    <property type="match status" value="1"/>
</dbReference>
<organism evidence="2 3">
    <name type="scientific">Streptobacillus felis</name>
    <dbReference type="NCBI Taxonomy" id="1384509"/>
    <lineage>
        <taxon>Bacteria</taxon>
        <taxon>Fusobacteriati</taxon>
        <taxon>Fusobacteriota</taxon>
        <taxon>Fusobacteriia</taxon>
        <taxon>Fusobacteriales</taxon>
        <taxon>Leptotrichiaceae</taxon>
        <taxon>Streptobacillus</taxon>
    </lineage>
</organism>
<evidence type="ECO:0000256" key="1">
    <source>
        <dbReference type="SAM" id="MobiDB-lite"/>
    </source>
</evidence>
<keyword evidence="3" id="KW-1185">Reference proteome</keyword>
<proteinExistence type="predicted"/>
<evidence type="ECO:0008006" key="4">
    <source>
        <dbReference type="Google" id="ProtNLM"/>
    </source>
</evidence>
<evidence type="ECO:0000313" key="2">
    <source>
        <dbReference type="EMBL" id="NYV28462.1"/>
    </source>
</evidence>
<feature type="compositionally biased region" description="Polar residues" evidence="1">
    <location>
        <begin position="673"/>
        <end position="687"/>
    </location>
</feature>
<evidence type="ECO:0000313" key="3">
    <source>
        <dbReference type="Proteomes" id="UP000526184"/>
    </source>
</evidence>
<gene>
    <name evidence="2" type="ORF">HP397_06575</name>
</gene>
<feature type="non-terminal residue" evidence="2">
    <location>
        <position position="705"/>
    </location>
</feature>
<protein>
    <recommendedName>
        <fullName evidence="4">Trimeric autotransporter adhesin YadA-like stalk domain-containing protein</fullName>
    </recommendedName>
</protein>
<accession>A0A7Z0TAX7</accession>
<sequence length="705" mass="72413">VLTETENANGGKHFDIKLADKVNLGKDTNKIILDGTSGQITSGPITINTGSNGTINGLTNLDWNPINPVAVSGQAATEDQLKKLNDHVNTSISNYGFIVTANKAGTGKVTGNTDQKIGNGDKITLKAGNNLEVEQNGKDFTFALNKDLTGLDSIKVGKDGLDGTPGKDGVSITGPTGSAGIDGQPGTNGLDGKIGISGKDGKDAVSISGKDGIGTIGLTGPKGVPGKDGKDAEAKIRVEYGEKGLDGNDGANGETKTRIIYEKPNGEKETVATLKDGLRFKGDSAKVIDKKLNETLEIIGGAEENNLTDGNIGVIEKEGKLEIKLSKDIKDITSIGGGENKPKITFGDTSINVDAPINVGDNQINNLKSGLDGTTLADASGDTLKNAVNVEDLKKAITENSYNFKITSNTDGGTLSGNKELKDVLKNSTITLQSGKNLNINQEGTKFTYSLNKDLTGIDSIKVGKDGLDGTPGKDGVSITGPTGAAGIDGQPGTNGLDGKIGISGKDGKDAVSISGKDGVGTIGLTGPKGVPGKDGKDAEAKIRVEYGEKGLDGNDGANGETKTRIIYEKPNGEKETVATLKDGLKFAGDNGTTVIDKKLNEKLEIVGGADETKLSDRNIGINAKEGKLEVKLSKELTGLTSSEFKNASGDTTTINGNGITIDSGIDGKANVSLTSNGLDNGGNKITNVADGEVSDTSKEAVNGS</sequence>
<feature type="region of interest" description="Disordered" evidence="1">
    <location>
        <begin position="673"/>
        <end position="705"/>
    </location>
</feature>
<name>A0A7Z0TAX7_9FUSO</name>
<dbReference type="EMBL" id="JABMKT010000056">
    <property type="protein sequence ID" value="NYV28462.1"/>
    <property type="molecule type" value="Genomic_DNA"/>
</dbReference>
<comment type="caution">
    <text evidence="2">The sequence shown here is derived from an EMBL/GenBank/DDBJ whole genome shotgun (WGS) entry which is preliminary data.</text>
</comment>
<reference evidence="2 3" key="1">
    <citation type="submission" date="2020-05" db="EMBL/GenBank/DDBJ databases">
        <title>Streptobacillus felis strain LHL191014123.</title>
        <authorList>
            <person name="Fawzy A."/>
            <person name="Rau J."/>
            <person name="Risse K."/>
            <person name="Schauerte N."/>
            <person name="Geiger C."/>
            <person name="Blom J."/>
            <person name="Imirzalioglu C."/>
            <person name="Falgenhauer J."/>
            <person name="Bach A."/>
            <person name="Herden C."/>
            <person name="Eisenberg T."/>
        </authorList>
    </citation>
    <scope>NUCLEOTIDE SEQUENCE [LARGE SCALE GENOMIC DNA]</scope>
    <source>
        <strain evidence="2 3">LHL191014123</strain>
    </source>
</reference>
<dbReference type="SUPFAM" id="SSF101967">
    <property type="entry name" value="Adhesin YadA, collagen-binding domain"/>
    <property type="match status" value="1"/>
</dbReference>
<dbReference type="Gene3D" id="2.150.10.10">
    <property type="entry name" value="Serralysin-like metalloprotease, C-terminal"/>
    <property type="match status" value="1"/>
</dbReference>